<dbReference type="Gene3D" id="1.25.40.10">
    <property type="entry name" value="Tetratricopeptide repeat domain"/>
    <property type="match status" value="2"/>
</dbReference>
<sequence length="440" mass="49607">MLERRVKPDNVTFSTIISCARVSYLPLNAVEWFEKMPKFGCEPDAMTYSTMIDAYGRAGNGDMALSLYDRARIEEWCIDLVTFSTLIKIYGVSGNFDGALNVYEEMKALGVKPNLVTYNTLLDVMGRAKRPWQAKARYGEDAMNVYKEMKEKGLELNVVLYNTLLAMCADIGYIDEVVQIFKELKKSETCKPDAWTFSSLITIYSCSGKVSEAENMLNEMLETVFEPNIYVLTSIIQCYGKVNQTDDVMRVFDRHQDLGITPDDQFCGCLLNVMRQTPKEELGKLIGCIESVNPKLGSPVKHLVEEESNNEVLRKEAGLLFDVISKDVRKAYWNCLIDLCVNLDFFEGACVLLDMGLTLEIYTAIQSKSPTHWSLHLKNLSLGAALTVLHKVLPTKMFQDVVPSQQVSRGSHKVVGYTGCFAFQKKLVVDAKMIEKELLP</sequence>
<dbReference type="GO" id="GO:0042134">
    <property type="term" value="F:rRNA primary transcript binding"/>
    <property type="evidence" value="ECO:0007669"/>
    <property type="project" value="TreeGrafter"/>
</dbReference>
<dbReference type="PANTHER" id="PTHR47447:SF12">
    <property type="entry name" value="PENTATRICOPEPTIDE REPEAT-CONTAINING PROTEIN ATP4 HOMOLOG, CHLOROPLASTIC"/>
    <property type="match status" value="1"/>
</dbReference>
<dbReference type="InterPro" id="IPR033443">
    <property type="entry name" value="PROP1-like_PPR_dom"/>
</dbReference>
<feature type="repeat" description="PPR" evidence="3">
    <location>
        <begin position="79"/>
        <end position="113"/>
    </location>
</feature>
<dbReference type="Pfam" id="PF12854">
    <property type="entry name" value="PPR_1"/>
    <property type="match status" value="1"/>
</dbReference>
<evidence type="ECO:0000256" key="2">
    <source>
        <dbReference type="ARBA" id="ARBA00022737"/>
    </source>
</evidence>
<evidence type="ECO:0000256" key="3">
    <source>
        <dbReference type="PROSITE-ProRule" id="PRU00708"/>
    </source>
</evidence>
<dbReference type="PANTHER" id="PTHR47447">
    <property type="entry name" value="OS03G0856100 PROTEIN"/>
    <property type="match status" value="1"/>
</dbReference>
<reference evidence="5 6" key="1">
    <citation type="journal article" date="2020" name="IScience">
        <title>Genome Sequencing of the Endangered Kingdonia uniflora (Circaeasteraceae, Ranunculales) Reveals Potential Mechanisms of Evolutionary Specialization.</title>
        <authorList>
            <person name="Sun Y."/>
            <person name="Deng T."/>
            <person name="Zhang A."/>
            <person name="Moore M.J."/>
            <person name="Landis J.B."/>
            <person name="Lin N."/>
            <person name="Zhang H."/>
            <person name="Zhang X."/>
            <person name="Huang J."/>
            <person name="Zhang X."/>
            <person name="Sun H."/>
            <person name="Wang H."/>
        </authorList>
    </citation>
    <scope>NUCLEOTIDE SEQUENCE [LARGE SCALE GENOMIC DNA]</scope>
    <source>
        <strain evidence="5">TB1705</strain>
        <tissue evidence="5">Leaf</tissue>
    </source>
</reference>
<dbReference type="OrthoDB" id="185373at2759"/>
<gene>
    <name evidence="5" type="ORF">GIB67_026338</name>
</gene>
<dbReference type="AlphaFoldDB" id="A0A7J7P678"/>
<dbReference type="GO" id="GO:0045727">
    <property type="term" value="P:positive regulation of translation"/>
    <property type="evidence" value="ECO:0007669"/>
    <property type="project" value="TreeGrafter"/>
</dbReference>
<evidence type="ECO:0000259" key="4">
    <source>
        <dbReference type="Pfam" id="PF17177"/>
    </source>
</evidence>
<dbReference type="GO" id="GO:0009570">
    <property type="term" value="C:chloroplast stroma"/>
    <property type="evidence" value="ECO:0007669"/>
    <property type="project" value="TreeGrafter"/>
</dbReference>
<dbReference type="GO" id="GO:0003729">
    <property type="term" value="F:mRNA binding"/>
    <property type="evidence" value="ECO:0007669"/>
    <property type="project" value="TreeGrafter"/>
</dbReference>
<dbReference type="EMBL" id="JACGCM010000223">
    <property type="protein sequence ID" value="KAF6174850.1"/>
    <property type="molecule type" value="Genomic_DNA"/>
</dbReference>
<feature type="repeat" description="PPR" evidence="3">
    <location>
        <begin position="44"/>
        <end position="78"/>
    </location>
</feature>
<evidence type="ECO:0000313" key="5">
    <source>
        <dbReference type="EMBL" id="KAF6174850.1"/>
    </source>
</evidence>
<comment type="caution">
    <text evidence="5">The sequence shown here is derived from an EMBL/GenBank/DDBJ whole genome shotgun (WGS) entry which is preliminary data.</text>
</comment>
<feature type="repeat" description="PPR" evidence="3">
    <location>
        <begin position="157"/>
        <end position="191"/>
    </location>
</feature>
<name>A0A7J7P678_9MAGN</name>
<organism evidence="5 6">
    <name type="scientific">Kingdonia uniflora</name>
    <dbReference type="NCBI Taxonomy" id="39325"/>
    <lineage>
        <taxon>Eukaryota</taxon>
        <taxon>Viridiplantae</taxon>
        <taxon>Streptophyta</taxon>
        <taxon>Embryophyta</taxon>
        <taxon>Tracheophyta</taxon>
        <taxon>Spermatophyta</taxon>
        <taxon>Magnoliopsida</taxon>
        <taxon>Ranunculales</taxon>
        <taxon>Circaeasteraceae</taxon>
        <taxon>Kingdonia</taxon>
    </lineage>
</organism>
<feature type="repeat" description="PPR" evidence="3">
    <location>
        <begin position="193"/>
        <end position="227"/>
    </location>
</feature>
<protein>
    <recommendedName>
        <fullName evidence="4">PROP1-like PPR domain-containing protein</fullName>
    </recommendedName>
</protein>
<dbReference type="Pfam" id="PF13041">
    <property type="entry name" value="PPR_2"/>
    <property type="match status" value="1"/>
</dbReference>
<dbReference type="Pfam" id="PF17177">
    <property type="entry name" value="PPR_long"/>
    <property type="match status" value="1"/>
</dbReference>
<feature type="repeat" description="PPR" evidence="3">
    <location>
        <begin position="9"/>
        <end position="43"/>
    </location>
</feature>
<dbReference type="InterPro" id="IPR002885">
    <property type="entry name" value="PPR_rpt"/>
</dbReference>
<feature type="domain" description="PROP1-like PPR" evidence="4">
    <location>
        <begin position="140"/>
        <end position="277"/>
    </location>
</feature>
<keyword evidence="2" id="KW-0677">Repeat</keyword>
<dbReference type="Proteomes" id="UP000541444">
    <property type="component" value="Unassembled WGS sequence"/>
</dbReference>
<evidence type="ECO:0000256" key="1">
    <source>
        <dbReference type="ARBA" id="ARBA00007626"/>
    </source>
</evidence>
<proteinExistence type="inferred from homology"/>
<dbReference type="PROSITE" id="PS51375">
    <property type="entry name" value="PPR"/>
    <property type="match status" value="6"/>
</dbReference>
<feature type="repeat" description="PPR" evidence="3">
    <location>
        <begin position="228"/>
        <end position="262"/>
    </location>
</feature>
<keyword evidence="6" id="KW-1185">Reference proteome</keyword>
<accession>A0A7J7P678</accession>
<dbReference type="InterPro" id="IPR011990">
    <property type="entry name" value="TPR-like_helical_dom_sf"/>
</dbReference>
<evidence type="ECO:0000313" key="6">
    <source>
        <dbReference type="Proteomes" id="UP000541444"/>
    </source>
</evidence>
<dbReference type="NCBIfam" id="TIGR00756">
    <property type="entry name" value="PPR"/>
    <property type="match status" value="5"/>
</dbReference>
<comment type="similarity">
    <text evidence="1">Belongs to the PPR family. P subfamily.</text>
</comment>